<dbReference type="Proteomes" id="UP000596074">
    <property type="component" value="Chromosome"/>
</dbReference>
<name>A0A9X7UXF8_9GAMM</name>
<gene>
    <name evidence="3" type="ORF">GJQ55_04595</name>
</gene>
<evidence type="ECO:0000256" key="1">
    <source>
        <dbReference type="SAM" id="MobiDB-lite"/>
    </source>
</evidence>
<sequence length="142" mass="16896">MHTGMLFFICWLGLVISLPVQAEIYRWTDANGQTHFGEKPPRGQGADVVEQQPLNTMQPPPDVPSLINWREREQQVQEERRAQRLRQEKQHQAREKQQQRCQQARDSLREFERRSYTDTSLTALQKRTLRRERLRASIKKNC</sequence>
<organism evidence="3 4">
    <name type="scientific">Venatoribacter cucullus</name>
    <dbReference type="NCBI Taxonomy" id="2661630"/>
    <lineage>
        <taxon>Bacteria</taxon>
        <taxon>Pseudomonadati</taxon>
        <taxon>Pseudomonadota</taxon>
        <taxon>Gammaproteobacteria</taxon>
        <taxon>Oceanospirillales</taxon>
        <taxon>Oceanospirillaceae</taxon>
        <taxon>Venatoribacter</taxon>
    </lineage>
</organism>
<evidence type="ECO:0000259" key="2">
    <source>
        <dbReference type="Pfam" id="PF13511"/>
    </source>
</evidence>
<evidence type="ECO:0000313" key="4">
    <source>
        <dbReference type="Proteomes" id="UP000596074"/>
    </source>
</evidence>
<dbReference type="Pfam" id="PF13511">
    <property type="entry name" value="DUF4124"/>
    <property type="match status" value="1"/>
</dbReference>
<feature type="compositionally biased region" description="Basic and acidic residues" evidence="1">
    <location>
        <begin position="69"/>
        <end position="98"/>
    </location>
</feature>
<protein>
    <submittedName>
        <fullName evidence="3">DUF4124 domain-containing protein</fullName>
    </submittedName>
</protein>
<dbReference type="AlphaFoldDB" id="A0A9X7UXF8"/>
<dbReference type="KEGG" id="vcw:GJQ55_04595"/>
<dbReference type="EMBL" id="CP046056">
    <property type="protein sequence ID" value="QQD23800.1"/>
    <property type="molecule type" value="Genomic_DNA"/>
</dbReference>
<feature type="compositionally biased region" description="Basic and acidic residues" evidence="1">
    <location>
        <begin position="106"/>
        <end position="115"/>
    </location>
</feature>
<evidence type="ECO:0000313" key="3">
    <source>
        <dbReference type="EMBL" id="QQD23800.1"/>
    </source>
</evidence>
<feature type="domain" description="DUF4124" evidence="2">
    <location>
        <begin position="14"/>
        <end position="62"/>
    </location>
</feature>
<feature type="region of interest" description="Disordered" evidence="1">
    <location>
        <begin position="35"/>
        <end position="115"/>
    </location>
</feature>
<accession>A0A9X7UXF8</accession>
<dbReference type="RefSeq" id="WP_228346340.1">
    <property type="nucleotide sequence ID" value="NZ_CP046056.1"/>
</dbReference>
<reference evidence="3 4" key="1">
    <citation type="submission" date="2019-11" db="EMBL/GenBank/DDBJ databases">
        <title>Venatorbacter sp. nov. a predator of Campylobacter and other Gram-negative bacteria.</title>
        <authorList>
            <person name="Saeedi A."/>
            <person name="Cummings N.J."/>
            <person name="Connerton I.F."/>
            <person name="Connerton P.L."/>
        </authorList>
    </citation>
    <scope>NUCLEOTIDE SEQUENCE [LARGE SCALE GENOMIC DNA]</scope>
    <source>
        <strain evidence="3">XL5</strain>
    </source>
</reference>
<proteinExistence type="predicted"/>
<dbReference type="InterPro" id="IPR025392">
    <property type="entry name" value="DUF4124"/>
</dbReference>
<keyword evidence="4" id="KW-1185">Reference proteome</keyword>